<sequence>MDQVYSLTKIFFSIKDKQIQSGKLELTSEPTTRAVSSTEDMGLPVVSFRDPKTITFIFNVEVTIGSYDYKQLTDMSQNQFYNVEESTHKKLLKLVFNDFENIHIVSNHAFFAEEPSRSYAAEAEKVTFEIRAINCKVKKTK</sequence>
<protein>
    <submittedName>
        <fullName evidence="1">Uncharacterized conserved protein</fullName>
    </submittedName>
</protein>
<dbReference type="HOGENOM" id="CLU_1931892_0_0_12"/>
<dbReference type="Proteomes" id="UP000000611">
    <property type="component" value="Plasmid pl28"/>
</dbReference>
<keyword evidence="1" id="KW-0614">Plasmid</keyword>
<geneLocation type="plasmid" evidence="1 2">
    <name>pl28</name>
</geneLocation>
<dbReference type="AlphaFoldDB" id="B5RNX7"/>
<organism evidence="1 2">
    <name type="scientific">Borrelia duttonii (strain Ly)</name>
    <dbReference type="NCBI Taxonomy" id="412419"/>
    <lineage>
        <taxon>Bacteria</taxon>
        <taxon>Pseudomonadati</taxon>
        <taxon>Spirochaetota</taxon>
        <taxon>Spirochaetia</taxon>
        <taxon>Spirochaetales</taxon>
        <taxon>Borreliaceae</taxon>
        <taxon>Borrelia</taxon>
    </lineage>
</organism>
<dbReference type="KEGG" id="bdu:BDU_10026"/>
<dbReference type="RefSeq" id="WP_012539243.1">
    <property type="nucleotide sequence ID" value="NC_011245.1"/>
</dbReference>
<dbReference type="InterPro" id="IPR009925">
    <property type="entry name" value="DUF1463"/>
</dbReference>
<accession>B5RNX7</accession>
<evidence type="ECO:0000313" key="1">
    <source>
        <dbReference type="EMBL" id="ACH94063.1"/>
    </source>
</evidence>
<keyword evidence="2" id="KW-1185">Reference proteome</keyword>
<evidence type="ECO:0000313" key="2">
    <source>
        <dbReference type="Proteomes" id="UP000000611"/>
    </source>
</evidence>
<dbReference type="Pfam" id="PF07316">
    <property type="entry name" value="DUF1463"/>
    <property type="match status" value="1"/>
</dbReference>
<dbReference type="OrthoDB" id="350865at2"/>
<name>B5RNX7_BORDL</name>
<reference evidence="1 2" key="1">
    <citation type="journal article" date="2008" name="PLoS Genet.">
        <title>The genome of Borrelia recurrentis, the agent of deadly louse-borne relapsing fever, is a degraded subset of tick-borne Borrelia duttonii.</title>
        <authorList>
            <person name="Lescot M."/>
            <person name="Audic S."/>
            <person name="Robert C."/>
            <person name="Nguyen T.T."/>
            <person name="Blanc G."/>
            <person name="Cutler S.J."/>
            <person name="Wincker P."/>
            <person name="Couloux A."/>
            <person name="Claverie J.-M."/>
            <person name="Raoult D."/>
            <person name="Drancourt M."/>
        </authorList>
    </citation>
    <scope>NUCLEOTIDE SEQUENCE [LARGE SCALE GENOMIC DNA]</scope>
    <source>
        <strain evidence="1 2">Ly</strain>
    </source>
</reference>
<gene>
    <name evidence="1" type="ordered locus">BDU_10026</name>
</gene>
<dbReference type="EMBL" id="CP000984">
    <property type="protein sequence ID" value="ACH94063.1"/>
    <property type="molecule type" value="Genomic_DNA"/>
</dbReference>
<proteinExistence type="predicted"/>